<name>A0AA50KFG5_9GAMM</name>
<reference evidence="1" key="1">
    <citation type="submission" date="2023-08" db="EMBL/GenBank/DDBJ databases">
        <title>Complete genome sequence of Shewanella oncorhynchi Z-P2, a siderophore putrebactin-producing bacterium.</title>
        <authorList>
            <person name="Zhang Y."/>
        </authorList>
    </citation>
    <scope>NUCLEOTIDE SEQUENCE</scope>
    <source>
        <strain evidence="1">Z-P2</strain>
    </source>
</reference>
<dbReference type="RefSeq" id="WP_306684970.1">
    <property type="nucleotide sequence ID" value="NZ_CP132914.1"/>
</dbReference>
<protein>
    <submittedName>
        <fullName evidence="1">Uncharacterized protein</fullName>
    </submittedName>
</protein>
<proteinExistence type="predicted"/>
<evidence type="ECO:0000313" key="1">
    <source>
        <dbReference type="EMBL" id="WMB74234.1"/>
    </source>
</evidence>
<gene>
    <name evidence="1" type="ORF">RA178_06355</name>
</gene>
<accession>A0AA50KFG5</accession>
<dbReference type="Proteomes" id="UP001236800">
    <property type="component" value="Chromosome"/>
</dbReference>
<sequence>MILNILKTSLIKVVMSFFGEKIIIKACFGLLKTLAAKTTNTLDDQLVKDAEDSYYGHKES</sequence>
<organism evidence="1">
    <name type="scientific">Shewanella oncorhynchi</name>
    <dbReference type="NCBI Taxonomy" id="2726434"/>
    <lineage>
        <taxon>Bacteria</taxon>
        <taxon>Pseudomonadati</taxon>
        <taxon>Pseudomonadota</taxon>
        <taxon>Gammaproteobacteria</taxon>
        <taxon>Alteromonadales</taxon>
        <taxon>Shewanellaceae</taxon>
        <taxon>Shewanella</taxon>
    </lineage>
</organism>
<dbReference type="GeneID" id="301338789"/>
<dbReference type="KEGG" id="sog:RA178_06355"/>
<dbReference type="EMBL" id="CP132914">
    <property type="protein sequence ID" value="WMB74234.1"/>
    <property type="molecule type" value="Genomic_DNA"/>
</dbReference>
<dbReference type="AlphaFoldDB" id="A0AA50KFG5"/>